<accession>A0A9Q8PAT8</accession>
<dbReference type="Pfam" id="PF26641">
    <property type="entry name" value="DUF8213"/>
    <property type="match status" value="1"/>
</dbReference>
<proteinExistence type="predicted"/>
<dbReference type="GeneID" id="71986507"/>
<sequence length="170" mass="17144">MRGRPSFLASPSEAPVNNISAIMLSLFLFPVALLSPIALASPLEKRAITCLKVGSIATASWTNAAGQRCTFSGIVGSNYGTNSAGGEYSCNGRCGAGCSGASIGNAYTQDCFSHDICSYFENASGGARDANCGAAYNSAIDDTAFGTVNGCGQTNPSNNAQAPSGSPTCS</sequence>
<dbReference type="InterPro" id="IPR058526">
    <property type="entry name" value="DUF8213"/>
</dbReference>
<name>A0A9Q8PAT8_PASFU</name>
<reference evidence="2" key="1">
    <citation type="submission" date="2021-12" db="EMBL/GenBank/DDBJ databases">
        <authorList>
            <person name="Zaccaron A."/>
            <person name="Stergiopoulos I."/>
        </authorList>
    </citation>
    <scope>NUCLEOTIDE SEQUENCE</scope>
    <source>
        <strain evidence="2">Race5_Kim</strain>
    </source>
</reference>
<gene>
    <name evidence="2" type="ORF">CLAFUR5_06629</name>
</gene>
<dbReference type="OrthoDB" id="3660917at2759"/>
<organism evidence="2 3">
    <name type="scientific">Passalora fulva</name>
    <name type="common">Tomato leaf mold</name>
    <name type="synonym">Cladosporium fulvum</name>
    <dbReference type="NCBI Taxonomy" id="5499"/>
    <lineage>
        <taxon>Eukaryota</taxon>
        <taxon>Fungi</taxon>
        <taxon>Dikarya</taxon>
        <taxon>Ascomycota</taxon>
        <taxon>Pezizomycotina</taxon>
        <taxon>Dothideomycetes</taxon>
        <taxon>Dothideomycetidae</taxon>
        <taxon>Mycosphaerellales</taxon>
        <taxon>Mycosphaerellaceae</taxon>
        <taxon>Fulvia</taxon>
    </lineage>
</organism>
<evidence type="ECO:0000313" key="2">
    <source>
        <dbReference type="EMBL" id="UJO19054.1"/>
    </source>
</evidence>
<protein>
    <submittedName>
        <fullName evidence="2">Ecp47</fullName>
    </submittedName>
</protein>
<dbReference type="EMBL" id="CP090168">
    <property type="protein sequence ID" value="UJO19054.1"/>
    <property type="molecule type" value="Genomic_DNA"/>
</dbReference>
<dbReference type="RefSeq" id="XP_047763420.1">
    <property type="nucleotide sequence ID" value="XM_047905777.1"/>
</dbReference>
<feature type="domain" description="DUF8213" evidence="1">
    <location>
        <begin position="46"/>
        <end position="170"/>
    </location>
</feature>
<dbReference type="KEGG" id="ffu:CLAFUR5_06629"/>
<dbReference type="Proteomes" id="UP000756132">
    <property type="component" value="Chromosome 6"/>
</dbReference>
<dbReference type="AlphaFoldDB" id="A0A9Q8PAT8"/>
<keyword evidence="3" id="KW-1185">Reference proteome</keyword>
<evidence type="ECO:0000259" key="1">
    <source>
        <dbReference type="Pfam" id="PF26641"/>
    </source>
</evidence>
<reference evidence="2" key="2">
    <citation type="journal article" date="2022" name="Microb. Genom.">
        <title>A chromosome-scale genome assembly of the tomato pathogen Cladosporium fulvum reveals a compartmentalized genome architecture and the presence of a dispensable chromosome.</title>
        <authorList>
            <person name="Zaccaron A.Z."/>
            <person name="Chen L.H."/>
            <person name="Samaras A."/>
            <person name="Stergiopoulos I."/>
        </authorList>
    </citation>
    <scope>NUCLEOTIDE SEQUENCE</scope>
    <source>
        <strain evidence="2">Race5_Kim</strain>
    </source>
</reference>
<evidence type="ECO:0000313" key="3">
    <source>
        <dbReference type="Proteomes" id="UP000756132"/>
    </source>
</evidence>